<dbReference type="EMBL" id="BPLR01020332">
    <property type="protein sequence ID" value="GIX77482.1"/>
    <property type="molecule type" value="Genomic_DNA"/>
</dbReference>
<dbReference type="Proteomes" id="UP001054945">
    <property type="component" value="Unassembled WGS sequence"/>
</dbReference>
<evidence type="ECO:0000313" key="3">
    <source>
        <dbReference type="Proteomes" id="UP001054945"/>
    </source>
</evidence>
<accession>A0AAV4MY72</accession>
<comment type="caution">
    <text evidence="2">The sequence shown here is derived from an EMBL/GenBank/DDBJ whole genome shotgun (WGS) entry which is preliminary data.</text>
</comment>
<reference evidence="2 3" key="1">
    <citation type="submission" date="2021-06" db="EMBL/GenBank/DDBJ databases">
        <title>Caerostris extrusa draft genome.</title>
        <authorList>
            <person name="Kono N."/>
            <person name="Arakawa K."/>
        </authorList>
    </citation>
    <scope>NUCLEOTIDE SEQUENCE [LARGE SCALE GENOMIC DNA]</scope>
</reference>
<organism evidence="2 3">
    <name type="scientific">Caerostris extrusa</name>
    <name type="common">Bark spider</name>
    <name type="synonym">Caerostris bankana</name>
    <dbReference type="NCBI Taxonomy" id="172846"/>
    <lineage>
        <taxon>Eukaryota</taxon>
        <taxon>Metazoa</taxon>
        <taxon>Ecdysozoa</taxon>
        <taxon>Arthropoda</taxon>
        <taxon>Chelicerata</taxon>
        <taxon>Arachnida</taxon>
        <taxon>Araneae</taxon>
        <taxon>Araneomorphae</taxon>
        <taxon>Entelegynae</taxon>
        <taxon>Araneoidea</taxon>
        <taxon>Araneidae</taxon>
        <taxon>Caerostris</taxon>
    </lineage>
</organism>
<name>A0AAV4MY72_CAEEX</name>
<protein>
    <submittedName>
        <fullName evidence="2">Uncharacterized protein</fullName>
    </submittedName>
</protein>
<gene>
    <name evidence="2" type="ORF">CEXT_509921</name>
</gene>
<evidence type="ECO:0000256" key="1">
    <source>
        <dbReference type="SAM" id="MobiDB-lite"/>
    </source>
</evidence>
<proteinExistence type="predicted"/>
<dbReference type="AlphaFoldDB" id="A0AAV4MY72"/>
<keyword evidence="3" id="KW-1185">Reference proteome</keyword>
<evidence type="ECO:0000313" key="2">
    <source>
        <dbReference type="EMBL" id="GIX77482.1"/>
    </source>
</evidence>
<sequence length="170" mass="19845">MLKPVLYLFLQDCQCTLMEYRENQNRNHQSVLQKGRFPMHPNGVQENQNRKRHSILQKGQQSSSTSTETFGLAFVFERPWFDVNLITKQKKKKKADWIVCHDVKTSPLSVHSGLPMKPLMEYIKNQNRKRQRFLQKGLKLMKTNVPMNPLVSYSSAFFVMVAENDNCPAN</sequence>
<feature type="region of interest" description="Disordered" evidence="1">
    <location>
        <begin position="35"/>
        <end position="64"/>
    </location>
</feature>